<dbReference type="GO" id="GO:0006284">
    <property type="term" value="P:base-excision repair"/>
    <property type="evidence" value="ECO:0007669"/>
    <property type="project" value="InterPro"/>
</dbReference>
<gene>
    <name evidence="11" type="ORF">JF547_13215</name>
</gene>
<evidence type="ECO:0000256" key="5">
    <source>
        <dbReference type="ARBA" id="ARBA00023004"/>
    </source>
</evidence>
<sequence length="213" mass="23780">MTAYQQPDIDCQLCPRLVEFRRANQEKFPHFYNGPVRPFGPLNARLLIVGLAPGLKGANATGRPFTGDYAGDLLYDTLKKFGFARGTYDKRPDDGLELLDCRITNAVKCVPPENKPTGPEANACRPFLISEFDAMENLSAILCLGQVAHQAMLRTFGLKLSSLKFGHGASHKMENGITLFDSYHCSRYNTQTYRLTPEMFENVFADIRAHLDG</sequence>
<dbReference type="SMART" id="SM00986">
    <property type="entry name" value="UDG"/>
    <property type="match status" value="1"/>
</dbReference>
<keyword evidence="4" id="KW-0378">Hydrolase</keyword>
<evidence type="ECO:0000256" key="4">
    <source>
        <dbReference type="ARBA" id="ARBA00022801"/>
    </source>
</evidence>
<evidence type="ECO:0000256" key="7">
    <source>
        <dbReference type="ARBA" id="ARBA00023204"/>
    </source>
</evidence>
<protein>
    <recommendedName>
        <fullName evidence="9">Type-5 uracil-DNA glycosylase</fullName>
    </recommendedName>
</protein>
<name>A0A8I1SIL6_9PROT</name>
<evidence type="ECO:0000256" key="3">
    <source>
        <dbReference type="ARBA" id="ARBA00022763"/>
    </source>
</evidence>
<organism evidence="11 12">
    <name type="scientific">Thalassospira povalilytica</name>
    <dbReference type="NCBI Taxonomy" id="732237"/>
    <lineage>
        <taxon>Bacteria</taxon>
        <taxon>Pseudomonadati</taxon>
        <taxon>Pseudomonadota</taxon>
        <taxon>Alphaproteobacteria</taxon>
        <taxon>Rhodospirillales</taxon>
        <taxon>Thalassospiraceae</taxon>
        <taxon>Thalassospira</taxon>
    </lineage>
</organism>
<dbReference type="GO" id="GO:0051539">
    <property type="term" value="F:4 iron, 4 sulfur cluster binding"/>
    <property type="evidence" value="ECO:0007669"/>
    <property type="project" value="UniProtKB-KW"/>
</dbReference>
<comment type="similarity">
    <text evidence="8">Belongs to the uracil-DNA glycosylase (UDG) superfamily. Type 5 (UDGb) family.</text>
</comment>
<dbReference type="PANTHER" id="PTHR33693:SF3">
    <property type="entry name" value="TYPE-5 URACIL-DNA GLYCOSYLASE"/>
    <property type="match status" value="1"/>
</dbReference>
<reference evidence="11" key="1">
    <citation type="submission" date="2020-12" db="EMBL/GenBank/DDBJ databases">
        <title>Oil enriched cultivation method for isolating marine PHA-producing bacteria.</title>
        <authorList>
            <person name="Zheng W."/>
            <person name="Yu S."/>
            <person name="Huang Y."/>
        </authorList>
    </citation>
    <scope>NUCLEOTIDE SEQUENCE</scope>
    <source>
        <strain evidence="11">SY-2-3</strain>
    </source>
</reference>
<evidence type="ECO:0000313" key="12">
    <source>
        <dbReference type="Proteomes" id="UP000664405"/>
    </source>
</evidence>
<comment type="caution">
    <text evidence="11">The sequence shown here is derived from an EMBL/GenBank/DDBJ whole genome shotgun (WGS) entry which is preliminary data.</text>
</comment>
<dbReference type="GO" id="GO:0033958">
    <property type="term" value="F:DNA-deoxyinosine glycosylase activity"/>
    <property type="evidence" value="ECO:0007669"/>
    <property type="project" value="InterPro"/>
</dbReference>
<proteinExistence type="inferred from homology"/>
<dbReference type="InterPro" id="IPR036895">
    <property type="entry name" value="Uracil-DNA_glycosylase-like_sf"/>
</dbReference>
<evidence type="ECO:0000256" key="8">
    <source>
        <dbReference type="ARBA" id="ARBA00023779"/>
    </source>
</evidence>
<evidence type="ECO:0000256" key="2">
    <source>
        <dbReference type="ARBA" id="ARBA00022723"/>
    </source>
</evidence>
<dbReference type="Gene3D" id="3.40.470.10">
    <property type="entry name" value="Uracil-DNA glycosylase-like domain"/>
    <property type="match status" value="1"/>
</dbReference>
<evidence type="ECO:0000256" key="1">
    <source>
        <dbReference type="ARBA" id="ARBA00022485"/>
    </source>
</evidence>
<dbReference type="PANTHER" id="PTHR33693">
    <property type="entry name" value="TYPE-5 URACIL-DNA GLYCOSYLASE"/>
    <property type="match status" value="1"/>
</dbReference>
<dbReference type="GO" id="GO:0046872">
    <property type="term" value="F:metal ion binding"/>
    <property type="evidence" value="ECO:0007669"/>
    <property type="project" value="UniProtKB-KW"/>
</dbReference>
<accession>A0A8I1SIL6</accession>
<keyword evidence="6" id="KW-0411">Iron-sulfur</keyword>
<feature type="domain" description="Uracil-DNA glycosylase-like" evidence="10">
    <location>
        <begin position="37"/>
        <end position="204"/>
    </location>
</feature>
<dbReference type="EMBL" id="JAEKJW010000002">
    <property type="protein sequence ID" value="MBN8197422.1"/>
    <property type="molecule type" value="Genomic_DNA"/>
</dbReference>
<dbReference type="AlphaFoldDB" id="A0A8I1SIL6"/>
<dbReference type="InterPro" id="IPR051536">
    <property type="entry name" value="UDG_Type-4/5"/>
</dbReference>
<dbReference type="InterPro" id="IPR044147">
    <property type="entry name" value="UdgB-like"/>
</dbReference>
<evidence type="ECO:0000259" key="10">
    <source>
        <dbReference type="SMART" id="SM00986"/>
    </source>
</evidence>
<keyword evidence="7" id="KW-0234">DNA repair</keyword>
<evidence type="ECO:0000256" key="6">
    <source>
        <dbReference type="ARBA" id="ARBA00023014"/>
    </source>
</evidence>
<dbReference type="InterPro" id="IPR005122">
    <property type="entry name" value="Uracil-DNA_glycosylase-like"/>
</dbReference>
<dbReference type="SUPFAM" id="SSF52141">
    <property type="entry name" value="Uracil-DNA glycosylase-like"/>
    <property type="match status" value="1"/>
</dbReference>
<dbReference type="Pfam" id="PF03167">
    <property type="entry name" value="UDG"/>
    <property type="match status" value="1"/>
</dbReference>
<keyword evidence="1" id="KW-0004">4Fe-4S</keyword>
<keyword evidence="5" id="KW-0408">Iron</keyword>
<dbReference type="SMART" id="SM00987">
    <property type="entry name" value="UreE_C"/>
    <property type="match status" value="1"/>
</dbReference>
<evidence type="ECO:0000256" key="9">
    <source>
        <dbReference type="ARBA" id="ARBA00023887"/>
    </source>
</evidence>
<dbReference type="Proteomes" id="UP000664405">
    <property type="component" value="Unassembled WGS sequence"/>
</dbReference>
<keyword evidence="3" id="KW-0227">DNA damage</keyword>
<evidence type="ECO:0000313" key="11">
    <source>
        <dbReference type="EMBL" id="MBN8197422.1"/>
    </source>
</evidence>
<dbReference type="RefSeq" id="WP_068518979.1">
    <property type="nucleotide sequence ID" value="NZ_JAEKJW010000002.1"/>
</dbReference>
<keyword evidence="2" id="KW-0479">Metal-binding</keyword>
<dbReference type="CDD" id="cd10031">
    <property type="entry name" value="UDG-F5_TTUDGB_like"/>
    <property type="match status" value="1"/>
</dbReference>
<dbReference type="GO" id="GO:0004844">
    <property type="term" value="F:uracil DNA N-glycosylase activity"/>
    <property type="evidence" value="ECO:0007669"/>
    <property type="project" value="InterPro"/>
</dbReference>